<keyword evidence="3" id="KW-1185">Reference proteome</keyword>
<dbReference type="Proteomes" id="UP000743107">
    <property type="component" value="Unassembled WGS sequence"/>
</dbReference>
<organism evidence="2 4">
    <name type="scientific">Pediococcus pentosaceus</name>
    <dbReference type="NCBI Taxonomy" id="1255"/>
    <lineage>
        <taxon>Bacteria</taxon>
        <taxon>Bacillati</taxon>
        <taxon>Bacillota</taxon>
        <taxon>Bacilli</taxon>
        <taxon>Lactobacillales</taxon>
        <taxon>Lactobacillaceae</taxon>
        <taxon>Pediococcus</taxon>
    </lineage>
</organism>
<dbReference type="Pfam" id="PF18953">
    <property type="entry name" value="SAP_new25"/>
    <property type="match status" value="1"/>
</dbReference>
<protein>
    <recommendedName>
        <fullName evidence="5">SAP domain-containing protein</fullName>
    </recommendedName>
</protein>
<reference evidence="2" key="4">
    <citation type="submission" date="2020-11" db="EMBL/GenBank/DDBJ databases">
        <title>Antibiotic susceptibility profiles of Pediococcus pentosaceus from various origins and their implications for the safety assessment of strains with food-technology applications.</title>
        <authorList>
            <person name="Shani N."/>
            <person name="Oberhaensli S."/>
            <person name="Arias E."/>
        </authorList>
    </citation>
    <scope>NUCLEOTIDE SEQUENCE</scope>
    <source>
        <strain evidence="2">FAM 19164</strain>
    </source>
</reference>
<dbReference type="EMBL" id="JADOFV010000007">
    <property type="protein sequence ID" value="MBF7128102.1"/>
    <property type="molecule type" value="Genomic_DNA"/>
</dbReference>
<evidence type="ECO:0000313" key="3">
    <source>
        <dbReference type="Proteomes" id="UP000472573"/>
    </source>
</evidence>
<dbReference type="RefSeq" id="WP_159232346.1">
    <property type="nucleotide sequence ID" value="NZ_JADOFN010000006.1"/>
</dbReference>
<reference evidence="1" key="2">
    <citation type="submission" date="2019-12" db="EMBL/GenBank/DDBJ databases">
        <title>SpeciesPrimer: A bioinformatics pipeline dedicated to the design of qPCR primers for the quantification of bacterial species.</title>
        <authorList>
            <person name="Dreier M."/>
            <person name="Berthoud H."/>
            <person name="Shani N."/>
            <person name="Wechsler D."/>
            <person name="Junier P."/>
        </authorList>
    </citation>
    <scope>NUCLEOTIDE SEQUENCE</scope>
    <source>
        <strain evidence="1">FAM13073</strain>
    </source>
</reference>
<comment type="caution">
    <text evidence="2">The sequence shown here is derived from an EMBL/GenBank/DDBJ whole genome shotgun (WGS) entry which is preliminary data.</text>
</comment>
<evidence type="ECO:0000313" key="2">
    <source>
        <dbReference type="EMBL" id="MBF7128102.1"/>
    </source>
</evidence>
<proteinExistence type="predicted"/>
<evidence type="ECO:0000313" key="1">
    <source>
        <dbReference type="EMBL" id="KAF0412334.1"/>
    </source>
</evidence>
<reference evidence="1" key="1">
    <citation type="submission" date="2019-10" db="EMBL/GenBank/DDBJ databases">
        <authorList>
            <person name="Irmler S."/>
            <person name="Berthoud H."/>
            <person name="Roetschi A."/>
            <person name="Arias E."/>
            <person name="Shani N."/>
            <person name="Wuethrich D."/>
            <person name="Bruggmann R."/>
        </authorList>
    </citation>
    <scope>NUCLEOTIDE SEQUENCE</scope>
    <source>
        <strain evidence="1">FAM13073</strain>
    </source>
</reference>
<dbReference type="EMBL" id="WENB01000007">
    <property type="protein sequence ID" value="KAF0412334.1"/>
    <property type="molecule type" value="Genomic_DNA"/>
</dbReference>
<gene>
    <name evidence="1" type="ORF">GBO79_09445</name>
    <name evidence="2" type="ORF">ITQ97_09940</name>
</gene>
<dbReference type="AlphaFoldDB" id="A0A6L4ZZ91"/>
<evidence type="ECO:0000313" key="4">
    <source>
        <dbReference type="Proteomes" id="UP000743107"/>
    </source>
</evidence>
<name>A0A6L4ZZ91_PEDPE</name>
<evidence type="ECO:0008006" key="5">
    <source>
        <dbReference type="Google" id="ProtNLM"/>
    </source>
</evidence>
<dbReference type="Proteomes" id="UP000472573">
    <property type="component" value="Unassembled WGS sequence"/>
</dbReference>
<accession>A0A6L4ZZ91</accession>
<sequence length="211" mass="24766">MTKITLNDFKESYFYKNELIRLCREYHLPVYGTKAELSHYVYLYLSGVPAEKIKAYRTSPTKPSLKADEITLKTKLVGSGFTFNNEARKFFADYFNSDHFSFKKEMAVIKRQAETNNNTNMTVGDLIKQSQKLQNDSTQRVHILAKTSEEATYQWNNFVKDFCHSSESYSFNDKLKVAALLWKHVKHSKQPKRYSHDLVKIFSEEISQFRK</sequence>
<reference evidence="3" key="3">
    <citation type="submission" date="2020-03" db="EMBL/GenBank/DDBJ databases">
        <title>SpeciesPrimer: A bioinformatics pipeline dedicated to the design of qPCR primers for the quantification of bacterial species.</title>
        <authorList>
            <person name="Dreier M."/>
            <person name="Berthoud H."/>
            <person name="Shani N."/>
            <person name="Wechsler D."/>
            <person name="Junier P."/>
        </authorList>
    </citation>
    <scope>NUCLEOTIDE SEQUENCE [LARGE SCALE GENOMIC DNA]</scope>
    <source>
        <strain evidence="3">FAM13073</strain>
    </source>
</reference>